<dbReference type="PANTHER" id="PTHR47788:SF1">
    <property type="entry name" value="A-ADDING TRNA NUCLEOTIDYLTRANSFERASE"/>
    <property type="match status" value="1"/>
</dbReference>
<evidence type="ECO:0000256" key="2">
    <source>
        <dbReference type="ARBA" id="ARBA00007265"/>
    </source>
</evidence>
<evidence type="ECO:0000256" key="12">
    <source>
        <dbReference type="RuleBase" id="RU003953"/>
    </source>
</evidence>
<dbReference type="Gene3D" id="1.10.3090.10">
    <property type="entry name" value="cca-adding enzyme, domain 2"/>
    <property type="match status" value="1"/>
</dbReference>
<dbReference type="Gene3D" id="3.10.580.10">
    <property type="entry name" value="CBS-domain"/>
    <property type="match status" value="1"/>
</dbReference>
<comment type="similarity">
    <text evidence="2 12">Belongs to the tRNA nucleotidyltransferase/poly(A) polymerase family.</text>
</comment>
<keyword evidence="10 12" id="KW-0694">RNA-binding</keyword>
<evidence type="ECO:0000256" key="6">
    <source>
        <dbReference type="ARBA" id="ARBA00022695"/>
    </source>
</evidence>
<comment type="cofactor">
    <cofactor evidence="1">
        <name>Mg(2+)</name>
        <dbReference type="ChEBI" id="CHEBI:18420"/>
    </cofactor>
</comment>
<feature type="domain" description="CBS" evidence="14">
    <location>
        <begin position="402"/>
        <end position="457"/>
    </location>
</feature>
<dbReference type="Pfam" id="PF02272">
    <property type="entry name" value="DHHA1"/>
    <property type="match status" value="1"/>
</dbReference>
<evidence type="ECO:0000256" key="11">
    <source>
        <dbReference type="PROSITE-ProRule" id="PRU00703"/>
    </source>
</evidence>
<feature type="region of interest" description="Disordered" evidence="13">
    <location>
        <begin position="454"/>
        <end position="478"/>
    </location>
</feature>
<dbReference type="InterPro" id="IPR038763">
    <property type="entry name" value="DHH_sf"/>
</dbReference>
<evidence type="ECO:0000313" key="15">
    <source>
        <dbReference type="EMBL" id="VEN73489.1"/>
    </source>
</evidence>
<dbReference type="AlphaFoldDB" id="A0A484HG68"/>
<dbReference type="InterPro" id="IPR032828">
    <property type="entry name" value="PolyA_RNA-bd"/>
</dbReference>
<keyword evidence="5" id="KW-0819">tRNA processing</keyword>
<evidence type="ECO:0000256" key="5">
    <source>
        <dbReference type="ARBA" id="ARBA00022694"/>
    </source>
</evidence>
<reference evidence="15" key="1">
    <citation type="submission" date="2019-01" db="EMBL/GenBank/DDBJ databases">
        <authorList>
            <consortium name="Genoscope - CEA"/>
            <person name="William W."/>
        </authorList>
    </citation>
    <scope>NUCLEOTIDE SEQUENCE</scope>
    <source>
        <strain evidence="15">CR-1</strain>
    </source>
</reference>
<dbReference type="GO" id="GO:0000049">
    <property type="term" value="F:tRNA binding"/>
    <property type="evidence" value="ECO:0007669"/>
    <property type="project" value="UniProtKB-KW"/>
</dbReference>
<evidence type="ECO:0000259" key="14">
    <source>
        <dbReference type="PROSITE" id="PS51371"/>
    </source>
</evidence>
<keyword evidence="6 15" id="KW-0548">Nucleotidyltransferase</keyword>
<evidence type="ECO:0000256" key="8">
    <source>
        <dbReference type="ARBA" id="ARBA00022741"/>
    </source>
</evidence>
<dbReference type="SUPFAM" id="SSF81891">
    <property type="entry name" value="Poly A polymerase C-terminal region-like"/>
    <property type="match status" value="1"/>
</dbReference>
<evidence type="ECO:0000256" key="10">
    <source>
        <dbReference type="ARBA" id="ARBA00022884"/>
    </source>
</evidence>
<evidence type="ECO:0000256" key="9">
    <source>
        <dbReference type="ARBA" id="ARBA00022842"/>
    </source>
</evidence>
<dbReference type="GO" id="GO:0000166">
    <property type="term" value="F:nucleotide binding"/>
    <property type="evidence" value="ECO:0007669"/>
    <property type="project" value="UniProtKB-KW"/>
</dbReference>
<dbReference type="Pfam" id="PF12627">
    <property type="entry name" value="PolyA_pol_RNAbd"/>
    <property type="match status" value="1"/>
</dbReference>
<sequence>MMNTHLQTPRGAATAPDSRACVITTHINADFDALASMMAAQKLYPGAVAVLHDSSKKRNHFFVDSMAYLFNMRPPGEIASLDVGLLVLVDVCQASRIGKMSYLLEKKDIEIHIYDHHPKGPGDIRADYRVQRDVGATVTILTGIIREKGLPLSPEEATALSLGIYEDTGSFTFSSTTAEDFKAAAFLASKGASLSVISDLMSGDINPRQVSVLNDLIHSSKTAVINGVEIVIASIFSDHYIQDFAWMVQKMVKMENINAIFAIALMDRKVYVVGRSRIPEVDVGTALKEMGGGGHPFAAAASIKDRTPAEVEIRLLDILKREVEAIWLAGNMMSSPAITAGAGLSCEEAGEIMTRYNINAVLVTGDPEFPRDGRNLSGIITRQVIGKALFHKLGDARVSEYMSTEIQTVRPDSGLKEIQDKIIDHNQRILPVVEDGEILGVVTRTDLLKTLIKKPSSGGESVADPHREPTRAPSRNVSSLMRERLSKRVIGVLEKIGEIARREGFGAYVAGGFVRDLFLFRKNEDMDIVIEGDGIAFARKYAALSGARVHSHKKFGTAVIIFPDGFKIDVASARLEFYKYPAAMPTVRMSSIKLDLFRRDFTINTLAIQLNPGAFGALIDFFSGRKDIKKKTVRVLHNLSFVEDPTRVFRAIRFEQRFGFKIGKLTSGLIENAVAMDFFKRLSGRRVFNELRQILEEENPLPAVSRMADYGLLSVIDEKVALTDSLSTMFKSVHKVLSWYELLFLEESYMKWTVYFIALTKDCDEKTCREICRRYEAPMDLEKLFCEDRFEADRRLREMARGVPGSNSGVRRLFFPFRTEIILYMMAAARTDEIKRAISLYFTRLRYVDISVAGKDIKKAGLPPGPEYREILDRVLDARLDGRVQTRKDEIALIEKEVVRRNKKAGKAKR</sequence>
<protein>
    <submittedName>
        <fullName evidence="15">Putative tRNA nucleotidyltransferase (CCA-adding enzyme)</fullName>
        <ecNumber evidence="15">2.7.7.72</ecNumber>
    </submittedName>
</protein>
<keyword evidence="8" id="KW-0547">Nucleotide-binding</keyword>
<dbReference type="InterPro" id="IPR043519">
    <property type="entry name" value="NT_sf"/>
</dbReference>
<feature type="domain" description="CBS" evidence="14">
    <location>
        <begin position="333"/>
        <end position="396"/>
    </location>
</feature>
<evidence type="ECO:0000256" key="13">
    <source>
        <dbReference type="SAM" id="MobiDB-lite"/>
    </source>
</evidence>
<dbReference type="SMART" id="SM00116">
    <property type="entry name" value="CBS"/>
    <property type="match status" value="2"/>
</dbReference>
<proteinExistence type="inferred from homology"/>
<keyword evidence="4 12" id="KW-0808">Transferase</keyword>
<dbReference type="Gene3D" id="3.90.1640.10">
    <property type="entry name" value="inorganic pyrophosphatase (n-terminal core)"/>
    <property type="match status" value="1"/>
</dbReference>
<dbReference type="GO" id="GO:0008033">
    <property type="term" value="P:tRNA processing"/>
    <property type="evidence" value="ECO:0007669"/>
    <property type="project" value="UniProtKB-KW"/>
</dbReference>
<dbReference type="PROSITE" id="PS51371">
    <property type="entry name" value="CBS"/>
    <property type="match status" value="2"/>
</dbReference>
<dbReference type="InterPro" id="IPR002646">
    <property type="entry name" value="PolA_pol_head_dom"/>
</dbReference>
<evidence type="ECO:0000256" key="4">
    <source>
        <dbReference type="ARBA" id="ARBA00022679"/>
    </source>
</evidence>
<evidence type="ECO:0000256" key="3">
    <source>
        <dbReference type="ARBA" id="ARBA00022555"/>
    </source>
</evidence>
<dbReference type="Pfam" id="PF01743">
    <property type="entry name" value="PolyA_pol"/>
    <property type="match status" value="1"/>
</dbReference>
<keyword evidence="3" id="KW-0820">tRNA-binding</keyword>
<dbReference type="PANTHER" id="PTHR47788">
    <property type="entry name" value="POLYA POLYMERASE"/>
    <property type="match status" value="1"/>
</dbReference>
<evidence type="ECO:0000256" key="1">
    <source>
        <dbReference type="ARBA" id="ARBA00001946"/>
    </source>
</evidence>
<dbReference type="SUPFAM" id="SSF54631">
    <property type="entry name" value="CBS-domain pair"/>
    <property type="match status" value="1"/>
</dbReference>
<keyword evidence="11" id="KW-0129">CBS domain</keyword>
<name>A0A484HG68_9BACT</name>
<dbReference type="Pfam" id="PF01368">
    <property type="entry name" value="DHH"/>
    <property type="match status" value="1"/>
</dbReference>
<dbReference type="InterPro" id="IPR052390">
    <property type="entry name" value="tRNA_nt/polyA_polymerase"/>
</dbReference>
<dbReference type="EMBL" id="CAACVI010000010">
    <property type="protein sequence ID" value="VEN73489.1"/>
    <property type="molecule type" value="Genomic_DNA"/>
</dbReference>
<dbReference type="SUPFAM" id="SSF64182">
    <property type="entry name" value="DHH phosphoesterases"/>
    <property type="match status" value="1"/>
</dbReference>
<dbReference type="CDD" id="cd05398">
    <property type="entry name" value="NT_ClassII-CCAase"/>
    <property type="match status" value="1"/>
</dbReference>
<dbReference type="Pfam" id="PF00571">
    <property type="entry name" value="CBS"/>
    <property type="match status" value="2"/>
</dbReference>
<dbReference type="CDD" id="cd17772">
    <property type="entry name" value="CBS_pair_DHH_polyA_Pol_assoc"/>
    <property type="match status" value="1"/>
</dbReference>
<dbReference type="InterPro" id="IPR046342">
    <property type="entry name" value="CBS_dom_sf"/>
</dbReference>
<dbReference type="Gene3D" id="3.30.460.10">
    <property type="entry name" value="Beta Polymerase, domain 2"/>
    <property type="match status" value="1"/>
</dbReference>
<keyword evidence="7" id="KW-0479">Metal-binding</keyword>
<dbReference type="InterPro" id="IPR001667">
    <property type="entry name" value="DDH_dom"/>
</dbReference>
<organism evidence="15">
    <name type="scientific">uncultured Desulfobacteraceae bacterium</name>
    <dbReference type="NCBI Taxonomy" id="218296"/>
    <lineage>
        <taxon>Bacteria</taxon>
        <taxon>Pseudomonadati</taxon>
        <taxon>Thermodesulfobacteriota</taxon>
        <taxon>Desulfobacteria</taxon>
        <taxon>Desulfobacterales</taxon>
        <taxon>Desulfobacteraceae</taxon>
        <taxon>environmental samples</taxon>
    </lineage>
</organism>
<dbReference type="EC" id="2.7.7.72" evidence="15"/>
<dbReference type="Gene3D" id="3.10.310.30">
    <property type="match status" value="1"/>
</dbReference>
<dbReference type="InterPro" id="IPR000644">
    <property type="entry name" value="CBS_dom"/>
</dbReference>
<dbReference type="SUPFAM" id="SSF81301">
    <property type="entry name" value="Nucleotidyltransferase"/>
    <property type="match status" value="1"/>
</dbReference>
<accession>A0A484HG68</accession>
<keyword evidence="9" id="KW-0460">Magnesium</keyword>
<gene>
    <name evidence="15" type="ORF">EPICR_180043</name>
</gene>
<dbReference type="GO" id="GO:0004810">
    <property type="term" value="F:CCA tRNA nucleotidyltransferase activity"/>
    <property type="evidence" value="ECO:0007669"/>
    <property type="project" value="UniProtKB-EC"/>
</dbReference>
<evidence type="ECO:0000256" key="7">
    <source>
        <dbReference type="ARBA" id="ARBA00022723"/>
    </source>
</evidence>
<dbReference type="InterPro" id="IPR003156">
    <property type="entry name" value="DHHA1_dom"/>
</dbReference>
<dbReference type="GO" id="GO:0046872">
    <property type="term" value="F:metal ion binding"/>
    <property type="evidence" value="ECO:0007669"/>
    <property type="project" value="UniProtKB-KW"/>
</dbReference>